<dbReference type="InterPro" id="IPR036431">
    <property type="entry name" value="ARID_dom_sf"/>
</dbReference>
<evidence type="ECO:0000259" key="6">
    <source>
        <dbReference type="PROSITE" id="PS51011"/>
    </source>
</evidence>
<dbReference type="PROSITE" id="PS51011">
    <property type="entry name" value="ARID"/>
    <property type="match status" value="1"/>
</dbReference>
<evidence type="ECO:0000259" key="7">
    <source>
        <dbReference type="PROSITE" id="PS51526"/>
    </source>
</evidence>
<dbReference type="Gene3D" id="1.10.150.60">
    <property type="entry name" value="ARID DNA-binding domain"/>
    <property type="match status" value="1"/>
</dbReference>
<dbReference type="PANTHER" id="PTHR22970:SF14">
    <property type="entry name" value="AT-RICH INTERACTIVE DOMAIN-CONTAINING PROTEIN 2"/>
    <property type="match status" value="1"/>
</dbReference>
<organism evidence="8 9">
    <name type="scientific">Gomphillus americanus</name>
    <dbReference type="NCBI Taxonomy" id="1940652"/>
    <lineage>
        <taxon>Eukaryota</taxon>
        <taxon>Fungi</taxon>
        <taxon>Dikarya</taxon>
        <taxon>Ascomycota</taxon>
        <taxon>Pezizomycotina</taxon>
        <taxon>Lecanoromycetes</taxon>
        <taxon>OSLEUM clade</taxon>
        <taxon>Ostropomycetidae</taxon>
        <taxon>Ostropales</taxon>
        <taxon>Graphidaceae</taxon>
        <taxon>Gomphilloideae</taxon>
        <taxon>Gomphillus</taxon>
    </lineage>
</organism>
<dbReference type="InterPro" id="IPR001606">
    <property type="entry name" value="ARID_dom"/>
</dbReference>
<dbReference type="GO" id="GO:0016586">
    <property type="term" value="C:RSC-type complex"/>
    <property type="evidence" value="ECO:0007669"/>
    <property type="project" value="TreeGrafter"/>
</dbReference>
<evidence type="ECO:0000256" key="2">
    <source>
        <dbReference type="ARBA" id="ARBA00023015"/>
    </source>
</evidence>
<feature type="region of interest" description="Disordered" evidence="5">
    <location>
        <begin position="173"/>
        <end position="196"/>
    </location>
</feature>
<dbReference type="InterPro" id="IPR003150">
    <property type="entry name" value="DNA-bd_RFX"/>
</dbReference>
<dbReference type="Pfam" id="PF01388">
    <property type="entry name" value="ARID"/>
    <property type="match status" value="1"/>
</dbReference>
<feature type="domain" description="ARID" evidence="6">
    <location>
        <begin position="33"/>
        <end position="127"/>
    </location>
</feature>
<keyword evidence="2" id="KW-0805">Transcription regulation</keyword>
<dbReference type="OrthoDB" id="338531at2759"/>
<dbReference type="EMBL" id="CAJPDQ010000005">
    <property type="protein sequence ID" value="CAF9909901.1"/>
    <property type="molecule type" value="Genomic_DNA"/>
</dbReference>
<evidence type="ECO:0000256" key="4">
    <source>
        <dbReference type="ARBA" id="ARBA00023242"/>
    </source>
</evidence>
<keyword evidence="4" id="KW-0539">Nucleus</keyword>
<dbReference type="CDD" id="cd16100">
    <property type="entry name" value="ARID"/>
    <property type="match status" value="1"/>
</dbReference>
<dbReference type="GO" id="GO:0003677">
    <property type="term" value="F:DNA binding"/>
    <property type="evidence" value="ECO:0007669"/>
    <property type="project" value="InterPro"/>
</dbReference>
<proteinExistence type="predicted"/>
<dbReference type="InterPro" id="IPR052406">
    <property type="entry name" value="Chromatin_Remodeling_Comp"/>
</dbReference>
<dbReference type="GO" id="GO:0006325">
    <property type="term" value="P:chromatin organization"/>
    <property type="evidence" value="ECO:0007669"/>
    <property type="project" value="UniProtKB-KW"/>
</dbReference>
<feature type="region of interest" description="Disordered" evidence="5">
    <location>
        <begin position="1"/>
        <end position="20"/>
    </location>
</feature>
<dbReference type="Proteomes" id="UP000664169">
    <property type="component" value="Unassembled WGS sequence"/>
</dbReference>
<protein>
    <submittedName>
        <fullName evidence="8">Uncharacterized protein</fullName>
    </submittedName>
</protein>
<dbReference type="GO" id="GO:0006355">
    <property type="term" value="P:regulation of DNA-templated transcription"/>
    <property type="evidence" value="ECO:0007669"/>
    <property type="project" value="InterPro"/>
</dbReference>
<gene>
    <name evidence="8" type="ORF">GOMPHAMPRED_006898</name>
</gene>
<evidence type="ECO:0000313" key="9">
    <source>
        <dbReference type="Proteomes" id="UP000664169"/>
    </source>
</evidence>
<name>A0A8H3ENI6_9LECA</name>
<accession>A0A8H3ENI6</accession>
<comment type="caution">
    <text evidence="8">The sequence shown here is derived from an EMBL/GenBank/DDBJ whole genome shotgun (WGS) entry which is preliminary data.</text>
</comment>
<keyword evidence="3" id="KW-0804">Transcription</keyword>
<dbReference type="PANTHER" id="PTHR22970">
    <property type="entry name" value="AT-RICH INTERACTIVE DOMAIN-CONTAINING PROTEIN 2"/>
    <property type="match status" value="1"/>
</dbReference>
<evidence type="ECO:0000256" key="3">
    <source>
        <dbReference type="ARBA" id="ARBA00023163"/>
    </source>
</evidence>
<dbReference type="AlphaFoldDB" id="A0A8H3ENI6"/>
<evidence type="ECO:0000256" key="1">
    <source>
        <dbReference type="ARBA" id="ARBA00022853"/>
    </source>
</evidence>
<evidence type="ECO:0000313" key="8">
    <source>
        <dbReference type="EMBL" id="CAF9909901.1"/>
    </source>
</evidence>
<dbReference type="SUPFAM" id="SSF46774">
    <property type="entry name" value="ARID-like"/>
    <property type="match status" value="1"/>
</dbReference>
<keyword evidence="1" id="KW-0156">Chromatin regulator</keyword>
<dbReference type="SMART" id="SM00501">
    <property type="entry name" value="BRIGHT"/>
    <property type="match status" value="1"/>
</dbReference>
<dbReference type="PROSITE" id="PS51526">
    <property type="entry name" value="RFX_DBD"/>
    <property type="match status" value="1"/>
</dbReference>
<evidence type="ECO:0000256" key="5">
    <source>
        <dbReference type="SAM" id="MobiDB-lite"/>
    </source>
</evidence>
<reference evidence="8" key="1">
    <citation type="submission" date="2021-03" db="EMBL/GenBank/DDBJ databases">
        <authorList>
            <person name="Tagirdzhanova G."/>
        </authorList>
    </citation>
    <scope>NUCLEOTIDE SEQUENCE</scope>
</reference>
<keyword evidence="9" id="KW-1185">Reference proteome</keyword>
<dbReference type="SMART" id="SM01014">
    <property type="entry name" value="ARID"/>
    <property type="match status" value="1"/>
</dbReference>
<feature type="domain" description="RFX-type winged-helix" evidence="7">
    <location>
        <begin position="649"/>
        <end position="728"/>
    </location>
</feature>
<sequence length="970" mass="108912">MASNGYGHSPDAMDIDGPLPNGAKAVDEWPDAPLDRNEFYRDLQAVHISRGTNLDPNPRVHGKPIDLYDLFYNIEGRGGYDKVSAEKLLWRKIAAEFHLAGGHAAASAFQIKTVYYKNLASYAIKRVHKQEPPPKEILEDLTAKGSDLLSRTVHNFRTPRKFDNFANGIPPMAAADDDGSESDQRGTPLGDGDAFHGGRALRQAPPQRVFFQPDLSSSRQRQQMPHLVMPQQPSQTAAGYSTTNAALNSSGTTFAAAKYETRTFPLSVRPVPTQSSNPEEFRKEVNRIRAAQLANVGRLPGAKPQFMAPGTGFQGANVYTRSFLGLRSGIPEEQKFGLTNLVKMTHERGDKFKLEQFTNGAEALIDKSLEAASLFYDFKWEISYSKGEELARNNVLDGIDGTSDLLERISKLQERNVDDGLESGTFHQELGMSTEATLVLRNMSLLPDNAKYLAEDHIVIKDLLIILLNLPYRDSLLEITNDALDIAEQLTQYWELEADDPLYLTLLKYLTQRDDRGAAISALRAICRISLQLEETNKLQNMPVDMLETMMQWCFLDDDVLVGACLDFFYQYTAIPENVGILLKASKEGQLALEAFVQQLARLLLHDAKEVKSMRETSPAKTIPPATEILQVPQDLLEQLANIAEPERSSSWLRCCFEEDKDSEMTQISLWQAYQNRFQHVSNNTNKPMLAAADFIKRISETFKSANAQVLQNQVPPKFIIKGIRPRRAPVDFNGRAYEPCLWLEPGSKAICGAWILSPEKLYEHILTQHLPFTQDADGKWELEKAFKLVQENGVRFNCHWGGCQRFASTEGVDHPMAIGLHLKIHLDDTPEGTEQRARYHSFLRWKLDKGLDHDAVESHIPKAEPAKYQEFTWKNTASRDLPHGRVEAEGLPLSAILVLRNLARSIPKAVSGTRADTETNYWFKALLKPLMNQLWHVAATNLSLTGNIYDLLEAIDKEDGEEPFLQASI</sequence>